<dbReference type="PANTHER" id="PTHR11825:SF69">
    <property type="entry name" value="BRANCHED-CHAIN-AMINO-ACID AMINOTRANSFERASE"/>
    <property type="match status" value="1"/>
</dbReference>
<dbReference type="Proteomes" id="UP000234275">
    <property type="component" value="Unassembled WGS sequence"/>
</dbReference>
<proteinExistence type="inferred from homology"/>
<dbReference type="InterPro" id="IPR001544">
    <property type="entry name" value="Aminotrans_IV"/>
</dbReference>
<dbReference type="GO" id="GO:0005739">
    <property type="term" value="C:mitochondrion"/>
    <property type="evidence" value="ECO:0007669"/>
    <property type="project" value="TreeGrafter"/>
</dbReference>
<dbReference type="GO" id="GO:0052655">
    <property type="term" value="F:L-valine-2-oxoglutarate transaminase activity"/>
    <property type="evidence" value="ECO:0007669"/>
    <property type="project" value="RHEA"/>
</dbReference>
<dbReference type="FunFam" id="3.30.470.10:FF:000012">
    <property type="entry name" value="Branched-chain-amino-acid aminotransferase"/>
    <property type="match status" value="1"/>
</dbReference>
<evidence type="ECO:0000256" key="4">
    <source>
        <dbReference type="ARBA" id="ARBA00022679"/>
    </source>
</evidence>
<dbReference type="GeneID" id="36558603"/>
<comment type="caution">
    <text evidence="10">The sequence shown here is derived from an EMBL/GenBank/DDBJ whole genome shotgun (WGS) entry which is preliminary data.</text>
</comment>
<dbReference type="SUPFAM" id="SSF56752">
    <property type="entry name" value="D-aminoacid aminotransferase-like PLP-dependent enzymes"/>
    <property type="match status" value="1"/>
</dbReference>
<dbReference type="InterPro" id="IPR033939">
    <property type="entry name" value="BCAT_family"/>
</dbReference>
<evidence type="ECO:0000256" key="2">
    <source>
        <dbReference type="ARBA" id="ARBA00009320"/>
    </source>
</evidence>
<evidence type="ECO:0000256" key="7">
    <source>
        <dbReference type="RuleBase" id="RU004106"/>
    </source>
</evidence>
<gene>
    <name evidence="10" type="ORF">P170DRAFT_447691</name>
</gene>
<feature type="modified residue" description="N6-(pyridoxal phosphate)lysine" evidence="6">
    <location>
        <position position="231"/>
    </location>
</feature>
<dbReference type="STRING" id="1392250.A0A2I2G4J3"/>
<dbReference type="GO" id="GO:0009098">
    <property type="term" value="P:L-leucine biosynthetic process"/>
    <property type="evidence" value="ECO:0007669"/>
    <property type="project" value="TreeGrafter"/>
</dbReference>
<dbReference type="EC" id="2.6.1.42" evidence="9"/>
<evidence type="ECO:0000256" key="5">
    <source>
        <dbReference type="ARBA" id="ARBA00022898"/>
    </source>
</evidence>
<accession>A0A2I2G4J3</accession>
<keyword evidence="5 8" id="KW-0663">Pyridoxal phosphate</keyword>
<name>A0A2I2G4J3_9EURO</name>
<evidence type="ECO:0000256" key="1">
    <source>
        <dbReference type="ARBA" id="ARBA00001933"/>
    </source>
</evidence>
<comment type="similarity">
    <text evidence="2 7">Belongs to the class-IV pyridoxal-phosphate-dependent aminotransferase family.</text>
</comment>
<dbReference type="InterPro" id="IPR036038">
    <property type="entry name" value="Aminotransferase-like"/>
</dbReference>
<keyword evidence="11" id="KW-1185">Reference proteome</keyword>
<dbReference type="PROSITE" id="PS00770">
    <property type="entry name" value="AA_TRANSFER_CLASS_4"/>
    <property type="match status" value="1"/>
</dbReference>
<dbReference type="PANTHER" id="PTHR11825">
    <property type="entry name" value="SUBGROUP IIII AMINOTRANSFERASE"/>
    <property type="match status" value="1"/>
</dbReference>
<evidence type="ECO:0000256" key="6">
    <source>
        <dbReference type="PIRSR" id="PIRSR006468-1"/>
    </source>
</evidence>
<dbReference type="EMBL" id="MSFO01000005">
    <property type="protein sequence ID" value="PLB47800.1"/>
    <property type="molecule type" value="Genomic_DNA"/>
</dbReference>
<evidence type="ECO:0000256" key="9">
    <source>
        <dbReference type="RuleBase" id="RU004517"/>
    </source>
</evidence>
<dbReference type="GO" id="GO:0052656">
    <property type="term" value="F:L-isoleucine-2-oxoglutarate transaminase activity"/>
    <property type="evidence" value="ECO:0007669"/>
    <property type="project" value="RHEA"/>
</dbReference>
<comment type="catalytic activity">
    <reaction evidence="9">
        <text>L-valine + 2-oxoglutarate = 3-methyl-2-oxobutanoate + L-glutamate</text>
        <dbReference type="Rhea" id="RHEA:24813"/>
        <dbReference type="ChEBI" id="CHEBI:11851"/>
        <dbReference type="ChEBI" id="CHEBI:16810"/>
        <dbReference type="ChEBI" id="CHEBI:29985"/>
        <dbReference type="ChEBI" id="CHEBI:57762"/>
        <dbReference type="EC" id="2.6.1.42"/>
    </reaction>
</comment>
<keyword evidence="3 9" id="KW-0032">Aminotransferase</keyword>
<evidence type="ECO:0000256" key="3">
    <source>
        <dbReference type="ARBA" id="ARBA00022576"/>
    </source>
</evidence>
<keyword evidence="9" id="KW-0028">Amino-acid biosynthesis</keyword>
<sequence length="411" mass="45128">MSSSTSSSQDFLPSWTGPSFDTSRLKTELTSNPAQVPEPDSPEVLARSVCTDHMAVVRWNQTDGWADPELIPYGAISMMPTASVFHYSTACFEGMKVYRGHDGNLRLFRPQYNCARMLASALRIGLPEFDPAQLLDLIRELCAVECPKWLPKDRAGECLYLRPTLVGTDANLGFQVPREAMLFIVVSFWPNPKPAPSLGETGSAPQTKSLRLLSSREGMVRAWPGGTGSAKISANYGPSLLAHGEAKSKGFDQVLWLFGPEGYVTEAGSSNLFVIWRNSEGKLELVTAPLTEHTILAGVTRQSILDLARERLTGGWSYRWDGEPLDVVETKFTVFDIIKASEQGRLISSFVVGTACFLVPVSHIEFSGRGIDIPQDATAHVSALRKWMTDITTGVENSNWGDVVREKVVTL</sequence>
<keyword evidence="4 9" id="KW-0808">Transferase</keyword>
<dbReference type="InterPro" id="IPR005786">
    <property type="entry name" value="B_amino_transII"/>
</dbReference>
<dbReference type="Pfam" id="PF01063">
    <property type="entry name" value="Aminotran_4"/>
    <property type="match status" value="1"/>
</dbReference>
<evidence type="ECO:0000256" key="8">
    <source>
        <dbReference type="RuleBase" id="RU004516"/>
    </source>
</evidence>
<dbReference type="GO" id="GO:0009099">
    <property type="term" value="P:L-valine biosynthetic process"/>
    <property type="evidence" value="ECO:0007669"/>
    <property type="project" value="TreeGrafter"/>
</dbReference>
<dbReference type="InterPro" id="IPR018300">
    <property type="entry name" value="Aminotrans_IV_CS"/>
</dbReference>
<comment type="catalytic activity">
    <reaction evidence="9">
        <text>L-isoleucine + 2-oxoglutarate = (S)-3-methyl-2-oxopentanoate + L-glutamate</text>
        <dbReference type="Rhea" id="RHEA:24801"/>
        <dbReference type="ChEBI" id="CHEBI:16810"/>
        <dbReference type="ChEBI" id="CHEBI:29985"/>
        <dbReference type="ChEBI" id="CHEBI:35146"/>
        <dbReference type="ChEBI" id="CHEBI:58045"/>
        <dbReference type="EC" id="2.6.1.42"/>
    </reaction>
</comment>
<dbReference type="InterPro" id="IPR043132">
    <property type="entry name" value="BCAT-like_C"/>
</dbReference>
<dbReference type="PIRSF" id="PIRSF006468">
    <property type="entry name" value="BCAT1"/>
    <property type="match status" value="1"/>
</dbReference>
<evidence type="ECO:0000313" key="10">
    <source>
        <dbReference type="EMBL" id="PLB47800.1"/>
    </source>
</evidence>
<dbReference type="OrthoDB" id="1732691at2759"/>
<organism evidence="10 11">
    <name type="scientific">Aspergillus steynii IBT 23096</name>
    <dbReference type="NCBI Taxonomy" id="1392250"/>
    <lineage>
        <taxon>Eukaryota</taxon>
        <taxon>Fungi</taxon>
        <taxon>Dikarya</taxon>
        <taxon>Ascomycota</taxon>
        <taxon>Pezizomycotina</taxon>
        <taxon>Eurotiomycetes</taxon>
        <taxon>Eurotiomycetidae</taxon>
        <taxon>Eurotiales</taxon>
        <taxon>Aspergillaceae</taxon>
        <taxon>Aspergillus</taxon>
        <taxon>Aspergillus subgen. Circumdati</taxon>
    </lineage>
</organism>
<dbReference type="AlphaFoldDB" id="A0A2I2G4J3"/>
<dbReference type="Gene3D" id="3.30.470.10">
    <property type="match status" value="1"/>
</dbReference>
<dbReference type="CDD" id="cd01557">
    <property type="entry name" value="BCAT_beta_family"/>
    <property type="match status" value="1"/>
</dbReference>
<comment type="catalytic activity">
    <reaction evidence="9">
        <text>L-leucine + 2-oxoglutarate = 4-methyl-2-oxopentanoate + L-glutamate</text>
        <dbReference type="Rhea" id="RHEA:18321"/>
        <dbReference type="ChEBI" id="CHEBI:16810"/>
        <dbReference type="ChEBI" id="CHEBI:17865"/>
        <dbReference type="ChEBI" id="CHEBI:29985"/>
        <dbReference type="ChEBI" id="CHEBI:57427"/>
        <dbReference type="EC" id="2.6.1.42"/>
    </reaction>
</comment>
<protein>
    <recommendedName>
        <fullName evidence="9">Branched-chain-amino-acid aminotransferase</fullName>
        <ecNumber evidence="9">2.6.1.42</ecNumber>
    </recommendedName>
</protein>
<dbReference type="GO" id="GO:0052654">
    <property type="term" value="F:L-leucine-2-oxoglutarate transaminase activity"/>
    <property type="evidence" value="ECO:0007669"/>
    <property type="project" value="RHEA"/>
</dbReference>
<evidence type="ECO:0000313" key="11">
    <source>
        <dbReference type="Proteomes" id="UP000234275"/>
    </source>
</evidence>
<dbReference type="RefSeq" id="XP_024703102.1">
    <property type="nucleotide sequence ID" value="XM_024850904.1"/>
</dbReference>
<dbReference type="VEuPathDB" id="FungiDB:P170DRAFT_447691"/>
<dbReference type="InterPro" id="IPR043131">
    <property type="entry name" value="BCAT-like_N"/>
</dbReference>
<dbReference type="Gene3D" id="3.20.10.10">
    <property type="entry name" value="D-amino Acid Aminotransferase, subunit A, domain 2"/>
    <property type="match status" value="1"/>
</dbReference>
<keyword evidence="9" id="KW-0100">Branched-chain amino acid biosynthesis</keyword>
<reference evidence="10 11" key="1">
    <citation type="submission" date="2016-12" db="EMBL/GenBank/DDBJ databases">
        <title>The genomes of Aspergillus section Nigri reveals drivers in fungal speciation.</title>
        <authorList>
            <consortium name="DOE Joint Genome Institute"/>
            <person name="Vesth T.C."/>
            <person name="Nybo J."/>
            <person name="Theobald S."/>
            <person name="Brandl J."/>
            <person name="Frisvad J.C."/>
            <person name="Nielsen K.F."/>
            <person name="Lyhne E.K."/>
            <person name="Kogle M.E."/>
            <person name="Kuo A."/>
            <person name="Riley R."/>
            <person name="Clum A."/>
            <person name="Nolan M."/>
            <person name="Lipzen A."/>
            <person name="Salamov A."/>
            <person name="Henrissat B."/>
            <person name="Wiebenga A."/>
            <person name="De Vries R.P."/>
            <person name="Grigoriev I.V."/>
            <person name="Mortensen U.H."/>
            <person name="Andersen M.R."/>
            <person name="Baker S.E."/>
        </authorList>
    </citation>
    <scope>NUCLEOTIDE SEQUENCE [LARGE SCALE GENOMIC DNA]</scope>
    <source>
        <strain evidence="10 11">IBT 23096</strain>
    </source>
</reference>
<comment type="cofactor">
    <cofactor evidence="1 8">
        <name>pyridoxal 5'-phosphate</name>
        <dbReference type="ChEBI" id="CHEBI:597326"/>
    </cofactor>
</comment>